<dbReference type="InterPro" id="IPR012834">
    <property type="entry name" value="FlgG_G_neg"/>
</dbReference>
<dbReference type="PANTHER" id="PTHR30435">
    <property type="entry name" value="FLAGELLAR PROTEIN"/>
    <property type="match status" value="1"/>
</dbReference>
<dbReference type="InterPro" id="IPR001444">
    <property type="entry name" value="Flag_bb_rod_N"/>
</dbReference>
<comment type="similarity">
    <text evidence="1 4">Belongs to the flagella basal body rod proteins family.</text>
</comment>
<gene>
    <name evidence="8" type="ORF">A3H38_01025</name>
</gene>
<dbReference type="InterPro" id="IPR010930">
    <property type="entry name" value="Flg_bb/hook_C_dom"/>
</dbReference>
<organism evidence="8 9">
    <name type="scientific">candidate division WOR-1 bacterium RIFCSPLOWO2_02_FULL_46_20</name>
    <dbReference type="NCBI Taxonomy" id="1802567"/>
    <lineage>
        <taxon>Bacteria</taxon>
        <taxon>Bacillati</taxon>
        <taxon>Saganbacteria</taxon>
    </lineage>
</organism>
<dbReference type="PANTHER" id="PTHR30435:SF19">
    <property type="entry name" value="FLAGELLAR BASAL-BODY ROD PROTEIN FLGG"/>
    <property type="match status" value="1"/>
</dbReference>
<dbReference type="SUPFAM" id="SSF117143">
    <property type="entry name" value="Flagellar hook protein flgE"/>
    <property type="match status" value="1"/>
</dbReference>
<dbReference type="InterPro" id="IPR037925">
    <property type="entry name" value="FlgE/F/G-like"/>
</dbReference>
<dbReference type="EMBL" id="METP01000022">
    <property type="protein sequence ID" value="OGC06270.1"/>
    <property type="molecule type" value="Genomic_DNA"/>
</dbReference>
<feature type="domain" description="Flagellar basal-body/hook protein C-terminal" evidence="6">
    <location>
        <begin position="219"/>
        <end position="261"/>
    </location>
</feature>
<dbReference type="GO" id="GO:0009426">
    <property type="term" value="C:bacterial-type flagellum basal body, distal rod"/>
    <property type="evidence" value="ECO:0007669"/>
    <property type="project" value="UniProtKB-UniRule"/>
</dbReference>
<dbReference type="Proteomes" id="UP000176938">
    <property type="component" value="Unassembled WGS sequence"/>
</dbReference>
<keyword evidence="4" id="KW-0975">Bacterial flagellum</keyword>
<evidence type="ECO:0000259" key="5">
    <source>
        <dbReference type="Pfam" id="PF00460"/>
    </source>
</evidence>
<feature type="domain" description="Flagellar hook protein FlgE/F/G-like D1" evidence="7">
    <location>
        <begin position="99"/>
        <end position="161"/>
    </location>
</feature>
<dbReference type="Pfam" id="PF06429">
    <property type="entry name" value="Flg_bbr_C"/>
    <property type="match status" value="1"/>
</dbReference>
<evidence type="ECO:0000313" key="8">
    <source>
        <dbReference type="EMBL" id="OGC06270.1"/>
    </source>
</evidence>
<keyword evidence="8" id="KW-0969">Cilium</keyword>
<proteinExistence type="inferred from homology"/>
<dbReference type="Pfam" id="PF22692">
    <property type="entry name" value="LlgE_F_G_D1"/>
    <property type="match status" value="1"/>
</dbReference>
<dbReference type="InterPro" id="IPR020013">
    <property type="entry name" value="Flagellar_FlgE/F/G"/>
</dbReference>
<comment type="caution">
    <text evidence="8">The sequence shown here is derived from an EMBL/GenBank/DDBJ whole genome shotgun (WGS) entry which is preliminary data.</text>
</comment>
<dbReference type="Pfam" id="PF00460">
    <property type="entry name" value="Flg_bb_rod"/>
    <property type="match status" value="1"/>
</dbReference>
<dbReference type="NCBIfam" id="TIGR02488">
    <property type="entry name" value="flgG_G_neg"/>
    <property type="match status" value="1"/>
</dbReference>
<dbReference type="GO" id="GO:0071978">
    <property type="term" value="P:bacterial-type flagellum-dependent swarming motility"/>
    <property type="evidence" value="ECO:0007669"/>
    <property type="project" value="TreeGrafter"/>
</dbReference>
<accession>A0A1F4RDL9</accession>
<comment type="subcellular location">
    <subcellularLocation>
        <location evidence="4">Bacterial flagellum basal body</location>
    </subcellularLocation>
</comment>
<evidence type="ECO:0000256" key="2">
    <source>
        <dbReference type="ARBA" id="ARBA00017948"/>
    </source>
</evidence>
<keyword evidence="8" id="KW-0966">Cell projection</keyword>
<evidence type="ECO:0000256" key="1">
    <source>
        <dbReference type="ARBA" id="ARBA00009677"/>
    </source>
</evidence>
<evidence type="ECO:0000259" key="6">
    <source>
        <dbReference type="Pfam" id="PF06429"/>
    </source>
</evidence>
<evidence type="ECO:0000313" key="9">
    <source>
        <dbReference type="Proteomes" id="UP000176938"/>
    </source>
</evidence>
<sequence>MFQPLYVAATGLSAMEEEILNITNNLANAKTVGFKKGRAEMESLFYVEKSFQDTLYEAMSGYETNPIGVEYGTGVRVAATPSDFTQGAMDVTNNPLDVAIQGTGFLQFKMPDGSAAYGRAGNLHIDNEGNLVDPNGRLLDPEVVIPEGTTSVVFQQDGTILVAVNNEKEYSEIGQLNLARFTNPAGLKSIGQNLYAASEASGEPMMGIPNENGYGSLNQYALEQSNVDVISEMMKMVMVQRVFDTVTKAVQSYEGMLTSLEKMKQ</sequence>
<dbReference type="InterPro" id="IPR053967">
    <property type="entry name" value="LlgE_F_G-like_D1"/>
</dbReference>
<evidence type="ECO:0000256" key="4">
    <source>
        <dbReference type="RuleBase" id="RU362116"/>
    </source>
</evidence>
<evidence type="ECO:0000256" key="3">
    <source>
        <dbReference type="NCBIfam" id="TIGR02488"/>
    </source>
</evidence>
<evidence type="ECO:0000259" key="7">
    <source>
        <dbReference type="Pfam" id="PF22692"/>
    </source>
</evidence>
<dbReference type="NCBIfam" id="TIGR03506">
    <property type="entry name" value="FlgEFG_subfam"/>
    <property type="match status" value="2"/>
</dbReference>
<feature type="domain" description="Flagellar basal body rod protein N-terminal" evidence="5">
    <location>
        <begin position="5"/>
        <end position="35"/>
    </location>
</feature>
<reference evidence="8 9" key="1">
    <citation type="journal article" date="2016" name="Nat. Commun.">
        <title>Thousands of microbial genomes shed light on interconnected biogeochemical processes in an aquifer system.</title>
        <authorList>
            <person name="Anantharaman K."/>
            <person name="Brown C.T."/>
            <person name="Hug L.A."/>
            <person name="Sharon I."/>
            <person name="Castelle C.J."/>
            <person name="Probst A.J."/>
            <person name="Thomas B.C."/>
            <person name="Singh A."/>
            <person name="Wilkins M.J."/>
            <person name="Karaoz U."/>
            <person name="Brodie E.L."/>
            <person name="Williams K.H."/>
            <person name="Hubbard S.S."/>
            <person name="Banfield J.F."/>
        </authorList>
    </citation>
    <scope>NUCLEOTIDE SEQUENCE [LARGE SCALE GENOMIC DNA]</scope>
</reference>
<protein>
    <recommendedName>
        <fullName evidence="2 3">Flagellar basal-body rod protein FlgG</fullName>
    </recommendedName>
</protein>
<dbReference type="AlphaFoldDB" id="A0A1F4RDL9"/>
<name>A0A1F4RDL9_UNCSA</name>
<keyword evidence="8" id="KW-0282">Flagellum</keyword>